<evidence type="ECO:0000256" key="2">
    <source>
        <dbReference type="PROSITE-ProRule" id="PRU00335"/>
    </source>
</evidence>
<dbReference type="EMBL" id="QUSM01000003">
    <property type="protein sequence ID" value="RGD74196.1"/>
    <property type="molecule type" value="Genomic_DNA"/>
</dbReference>
<evidence type="ECO:0000256" key="1">
    <source>
        <dbReference type="ARBA" id="ARBA00023125"/>
    </source>
</evidence>
<dbReference type="RefSeq" id="WP_007049362.1">
    <property type="nucleotide sequence ID" value="NZ_CABKNJ010000005.1"/>
</dbReference>
<dbReference type="PROSITE" id="PS50977">
    <property type="entry name" value="HTH_TETR_2"/>
    <property type="match status" value="1"/>
</dbReference>
<dbReference type="Pfam" id="PF14278">
    <property type="entry name" value="TetR_C_8"/>
    <property type="match status" value="1"/>
</dbReference>
<name>A0A3E3DYN4_9FIRM</name>
<organism evidence="4 5">
    <name type="scientific">Anaerofustis stercorihominis</name>
    <dbReference type="NCBI Taxonomy" id="214853"/>
    <lineage>
        <taxon>Bacteria</taxon>
        <taxon>Bacillati</taxon>
        <taxon>Bacillota</taxon>
        <taxon>Clostridia</taxon>
        <taxon>Eubacteriales</taxon>
        <taxon>Eubacteriaceae</taxon>
        <taxon>Anaerofustis</taxon>
    </lineage>
</organism>
<dbReference type="InterPro" id="IPR039532">
    <property type="entry name" value="TetR_C_Firmicutes"/>
</dbReference>
<feature type="domain" description="HTH tetR-type" evidence="3">
    <location>
        <begin position="4"/>
        <end position="64"/>
    </location>
</feature>
<dbReference type="InterPro" id="IPR050624">
    <property type="entry name" value="HTH-type_Tx_Regulator"/>
</dbReference>
<keyword evidence="1 2" id="KW-0238">DNA-binding</keyword>
<feature type="DNA-binding region" description="H-T-H motif" evidence="2">
    <location>
        <begin position="27"/>
        <end position="46"/>
    </location>
</feature>
<evidence type="ECO:0000313" key="4">
    <source>
        <dbReference type="EMBL" id="RGD74196.1"/>
    </source>
</evidence>
<dbReference type="InterPro" id="IPR001647">
    <property type="entry name" value="HTH_TetR"/>
</dbReference>
<dbReference type="Gene3D" id="1.10.357.10">
    <property type="entry name" value="Tetracycline Repressor, domain 2"/>
    <property type="match status" value="1"/>
</dbReference>
<gene>
    <name evidence="4" type="ORF">DW687_05370</name>
</gene>
<evidence type="ECO:0000259" key="3">
    <source>
        <dbReference type="PROSITE" id="PS50977"/>
    </source>
</evidence>
<dbReference type="AlphaFoldDB" id="A0A3E3DYN4"/>
<dbReference type="Proteomes" id="UP000261212">
    <property type="component" value="Unassembled WGS sequence"/>
</dbReference>
<dbReference type="GO" id="GO:0003677">
    <property type="term" value="F:DNA binding"/>
    <property type="evidence" value="ECO:0007669"/>
    <property type="project" value="UniProtKB-UniRule"/>
</dbReference>
<accession>A0A3E3DYN4</accession>
<reference evidence="4 5" key="1">
    <citation type="submission" date="2018-08" db="EMBL/GenBank/DDBJ databases">
        <title>A genome reference for cultivated species of the human gut microbiota.</title>
        <authorList>
            <person name="Zou Y."/>
            <person name="Xue W."/>
            <person name="Luo G."/>
        </authorList>
    </citation>
    <scope>NUCLEOTIDE SEQUENCE [LARGE SCALE GENOMIC DNA]</scope>
    <source>
        <strain evidence="4 5">AM25-6</strain>
    </source>
</reference>
<dbReference type="SUPFAM" id="SSF46689">
    <property type="entry name" value="Homeodomain-like"/>
    <property type="match status" value="1"/>
</dbReference>
<evidence type="ECO:0000313" key="5">
    <source>
        <dbReference type="Proteomes" id="UP000261212"/>
    </source>
</evidence>
<dbReference type="PANTHER" id="PTHR43479">
    <property type="entry name" value="ACREF/ENVCD OPERON REPRESSOR-RELATED"/>
    <property type="match status" value="1"/>
</dbReference>
<proteinExistence type="predicted"/>
<sequence>MKREETRNDFITAFWQLYQIKTIDKISIRELCELSGYNRSTFYSYFENIYDLLDEAIEDIMTSPREAFSNIDSFETALNSDKIMYMFLSIFKSKEKYIELLLKNHHHYILEDKVKEFLIPFIKSQFELVNEKKFEYIIEYHVSACFGLIKKWIKNNKDYSEEEIIELVYNITSKGILKMIAENIKTDRGEPSEK</sequence>
<dbReference type="GeneID" id="97999790"/>
<protein>
    <submittedName>
        <fullName evidence="4">TetR/AcrR family transcriptional regulator</fullName>
    </submittedName>
</protein>
<dbReference type="InterPro" id="IPR009057">
    <property type="entry name" value="Homeodomain-like_sf"/>
</dbReference>
<dbReference type="PANTHER" id="PTHR43479:SF11">
    <property type="entry name" value="ACREF_ENVCD OPERON REPRESSOR-RELATED"/>
    <property type="match status" value="1"/>
</dbReference>
<comment type="caution">
    <text evidence="4">The sequence shown here is derived from an EMBL/GenBank/DDBJ whole genome shotgun (WGS) entry which is preliminary data.</text>
</comment>